<evidence type="ECO:0000256" key="1">
    <source>
        <dbReference type="SAM" id="MobiDB-lite"/>
    </source>
</evidence>
<accession>A0AAE0RKZ2</accession>
<evidence type="ECO:0000313" key="3">
    <source>
        <dbReference type="Proteomes" id="UP001274896"/>
    </source>
</evidence>
<feature type="region of interest" description="Disordered" evidence="1">
    <location>
        <begin position="80"/>
        <end position="99"/>
    </location>
</feature>
<organism evidence="2 3">
    <name type="scientific">Hemibagrus guttatus</name>
    <dbReference type="NCBI Taxonomy" id="175788"/>
    <lineage>
        <taxon>Eukaryota</taxon>
        <taxon>Metazoa</taxon>
        <taxon>Chordata</taxon>
        <taxon>Craniata</taxon>
        <taxon>Vertebrata</taxon>
        <taxon>Euteleostomi</taxon>
        <taxon>Actinopterygii</taxon>
        <taxon>Neopterygii</taxon>
        <taxon>Teleostei</taxon>
        <taxon>Ostariophysi</taxon>
        <taxon>Siluriformes</taxon>
        <taxon>Bagridae</taxon>
        <taxon>Hemibagrus</taxon>
    </lineage>
</organism>
<dbReference type="EMBL" id="JAUCMX010000001">
    <property type="protein sequence ID" value="KAK3557522.1"/>
    <property type="molecule type" value="Genomic_DNA"/>
</dbReference>
<comment type="caution">
    <text evidence="2">The sequence shown here is derived from an EMBL/GenBank/DDBJ whole genome shotgun (WGS) entry which is preliminary data.</text>
</comment>
<reference evidence="2" key="1">
    <citation type="submission" date="2023-06" db="EMBL/GenBank/DDBJ databases">
        <title>Male Hemibagrus guttatus genome.</title>
        <authorList>
            <person name="Bian C."/>
        </authorList>
    </citation>
    <scope>NUCLEOTIDE SEQUENCE</scope>
    <source>
        <strain evidence="2">Male_cb2023</strain>
        <tissue evidence="2">Muscle</tissue>
    </source>
</reference>
<protein>
    <submittedName>
        <fullName evidence="2">Uncharacterized protein</fullName>
    </submittedName>
</protein>
<keyword evidence="3" id="KW-1185">Reference proteome</keyword>
<name>A0AAE0RKZ2_9TELE</name>
<sequence>MAVHRHSPSNLMELEKSCKEEREKLPKNRRMVFMVFKEGKVTPVFLSGRGKKQLSLLWSFPLRPQFGRLRKVPEWLLHQNRQRANPKPSLLPKNPLELR</sequence>
<dbReference type="AlphaFoldDB" id="A0AAE0RKZ2"/>
<evidence type="ECO:0000313" key="2">
    <source>
        <dbReference type="EMBL" id="KAK3557522.1"/>
    </source>
</evidence>
<gene>
    <name evidence="2" type="ORF">QTP70_028489</name>
</gene>
<dbReference type="Proteomes" id="UP001274896">
    <property type="component" value="Unassembled WGS sequence"/>
</dbReference>
<proteinExistence type="predicted"/>
<feature type="compositionally biased region" description="Low complexity" evidence="1">
    <location>
        <begin position="85"/>
        <end position="99"/>
    </location>
</feature>